<evidence type="ECO:0000256" key="1">
    <source>
        <dbReference type="SAM" id="MobiDB-lite"/>
    </source>
</evidence>
<accession>A0A835GWL1</accession>
<gene>
    <name evidence="2" type="ORF">HW555_000084</name>
</gene>
<evidence type="ECO:0000313" key="2">
    <source>
        <dbReference type="EMBL" id="KAF9424783.1"/>
    </source>
</evidence>
<dbReference type="EMBL" id="JACKWZ010000001">
    <property type="protein sequence ID" value="KAF9424783.1"/>
    <property type="molecule type" value="Genomic_DNA"/>
</dbReference>
<proteinExistence type="predicted"/>
<dbReference type="Proteomes" id="UP000648187">
    <property type="component" value="Unassembled WGS sequence"/>
</dbReference>
<reference evidence="2" key="1">
    <citation type="submission" date="2020-08" db="EMBL/GenBank/DDBJ databases">
        <title>Spodoptera exigua strain:BAW_Kor-Di-RS1 Genome sequencing and assembly.</title>
        <authorList>
            <person name="Kim J."/>
            <person name="Nam H.Y."/>
            <person name="Kwon M."/>
            <person name="Choi J.H."/>
            <person name="Cho S.R."/>
            <person name="Kim G.-H."/>
        </authorList>
    </citation>
    <scope>NUCLEOTIDE SEQUENCE</scope>
    <source>
        <strain evidence="2">BAW_Kor-Di-RS1</strain>
        <tissue evidence="2">Whole-body</tissue>
    </source>
</reference>
<sequence length="66" mass="7628">MLRRVVTRRPITAGKETPMDSKWRGSLYEPPYHCQAEIQPPNDNVGSRNHRAPASLFLPYDHMHIS</sequence>
<evidence type="ECO:0000313" key="3">
    <source>
        <dbReference type="Proteomes" id="UP000648187"/>
    </source>
</evidence>
<feature type="region of interest" description="Disordered" evidence="1">
    <location>
        <begin position="1"/>
        <end position="26"/>
    </location>
</feature>
<comment type="caution">
    <text evidence="2">The sequence shown here is derived from an EMBL/GenBank/DDBJ whole genome shotgun (WGS) entry which is preliminary data.</text>
</comment>
<name>A0A835GWL1_SPOEX</name>
<keyword evidence="3" id="KW-1185">Reference proteome</keyword>
<protein>
    <submittedName>
        <fullName evidence="2">Uncharacterized protein</fullName>
    </submittedName>
</protein>
<organism evidence="2 3">
    <name type="scientific">Spodoptera exigua</name>
    <name type="common">Beet armyworm</name>
    <name type="synonym">Noctua fulgens</name>
    <dbReference type="NCBI Taxonomy" id="7107"/>
    <lineage>
        <taxon>Eukaryota</taxon>
        <taxon>Metazoa</taxon>
        <taxon>Ecdysozoa</taxon>
        <taxon>Arthropoda</taxon>
        <taxon>Hexapoda</taxon>
        <taxon>Insecta</taxon>
        <taxon>Pterygota</taxon>
        <taxon>Neoptera</taxon>
        <taxon>Endopterygota</taxon>
        <taxon>Lepidoptera</taxon>
        <taxon>Glossata</taxon>
        <taxon>Ditrysia</taxon>
        <taxon>Noctuoidea</taxon>
        <taxon>Noctuidae</taxon>
        <taxon>Amphipyrinae</taxon>
        <taxon>Spodoptera</taxon>
    </lineage>
</organism>
<dbReference type="AlphaFoldDB" id="A0A835GWL1"/>